<dbReference type="PROSITE" id="PS51318">
    <property type="entry name" value="TAT"/>
    <property type="match status" value="1"/>
</dbReference>
<keyword evidence="5" id="KW-1185">Reference proteome</keyword>
<dbReference type="InterPro" id="IPR006311">
    <property type="entry name" value="TAT_signal"/>
</dbReference>
<reference evidence="4" key="2">
    <citation type="submission" date="2020-09" db="EMBL/GenBank/DDBJ databases">
        <authorList>
            <person name="Sun Q."/>
            <person name="Zhou Y."/>
        </authorList>
    </citation>
    <scope>NUCLEOTIDE SEQUENCE</scope>
    <source>
        <strain evidence="4">CGMCC 1.15966</strain>
    </source>
</reference>
<accession>A0A8H9FZ31</accession>
<dbReference type="SUPFAM" id="SSF56235">
    <property type="entry name" value="N-terminal nucleophile aminohydrolases (Ntn hydrolases)"/>
    <property type="match status" value="1"/>
</dbReference>
<comment type="caution">
    <text evidence="4">The sequence shown here is derived from an EMBL/GenBank/DDBJ whole genome shotgun (WGS) entry which is preliminary data.</text>
</comment>
<dbReference type="AlphaFoldDB" id="A0A8H9FZ31"/>
<dbReference type="InterPro" id="IPR029055">
    <property type="entry name" value="Ntn_hydrolases_N"/>
</dbReference>
<dbReference type="CDD" id="cd04513">
    <property type="entry name" value="Glycosylasparaginase"/>
    <property type="match status" value="1"/>
</dbReference>
<dbReference type="FunFam" id="3.60.20.30:FF:000005">
    <property type="entry name" value="N(4)-(Beta-N-acetylglucosaminyl)-L-asparaginase"/>
    <property type="match status" value="1"/>
</dbReference>
<dbReference type="Pfam" id="PF01112">
    <property type="entry name" value="Asparaginase_2"/>
    <property type="match status" value="1"/>
</dbReference>
<evidence type="ECO:0000313" key="4">
    <source>
        <dbReference type="EMBL" id="GGE22465.1"/>
    </source>
</evidence>
<feature type="binding site" evidence="2">
    <location>
        <begin position="229"/>
        <end position="232"/>
    </location>
    <ligand>
        <name>substrate</name>
    </ligand>
</feature>
<evidence type="ECO:0000313" key="5">
    <source>
        <dbReference type="Proteomes" id="UP000614460"/>
    </source>
</evidence>
<dbReference type="GO" id="GO:0016811">
    <property type="term" value="F:hydrolase activity, acting on carbon-nitrogen (but not peptide) bonds, in linear amides"/>
    <property type="evidence" value="ECO:0007669"/>
    <property type="project" value="UniProtKB-ARBA"/>
</dbReference>
<dbReference type="InterPro" id="IPR000246">
    <property type="entry name" value="Peptidase_T2"/>
</dbReference>
<name>A0A8H9FZ31_9SPHI</name>
<protein>
    <submittedName>
        <fullName evidence="4">Asparaginase</fullName>
    </submittedName>
</protein>
<dbReference type="RefSeq" id="WP_182499312.1">
    <property type="nucleotide sequence ID" value="NZ_BMKM01000004.1"/>
</dbReference>
<evidence type="ECO:0000256" key="3">
    <source>
        <dbReference type="PIRSR" id="PIRSR600246-3"/>
    </source>
</evidence>
<proteinExistence type="predicted"/>
<sequence>MHSRRKFIKQGILGAASLGTVASAISCQEAGKEKKTVRKPIVISTWDFGVAANQAAWEILKKNGRALDAVEAGVKVPEADLKNVTVGKGGYPDRDGHVTLDACIMDELGNCGSVAAMEDIAHPISVARLVMEKTPHVMLMGAGARQFALENGFQAENLLTPSSEEAWKEWLKEKNYKPVMNIENKSFATEKLPGNKYNHDTIGMLAIDADGNLSGACTTSGMAFKMHGRVGDSPIIGAGLYVDNEVGGATSTGVGEEVIRNVGSFLVVELMRQGYSPEDACKEAVMRIVKKKPDIAKDIQVGFLALNKNGEYGSYALQDGFTFAICDSEKQDLIEKGKFHYQPK</sequence>
<dbReference type="Gene3D" id="3.60.20.30">
    <property type="entry name" value="(Glycosyl)asparaginase"/>
    <property type="match status" value="1"/>
</dbReference>
<dbReference type="GO" id="GO:0005737">
    <property type="term" value="C:cytoplasm"/>
    <property type="evidence" value="ECO:0007669"/>
    <property type="project" value="TreeGrafter"/>
</dbReference>
<reference evidence="4" key="1">
    <citation type="journal article" date="2014" name="Int. J. Syst. Evol. Microbiol.">
        <title>Complete genome sequence of Corynebacterium casei LMG S-19264T (=DSM 44701T), isolated from a smear-ripened cheese.</title>
        <authorList>
            <consortium name="US DOE Joint Genome Institute (JGI-PGF)"/>
            <person name="Walter F."/>
            <person name="Albersmeier A."/>
            <person name="Kalinowski J."/>
            <person name="Ruckert C."/>
        </authorList>
    </citation>
    <scope>NUCLEOTIDE SEQUENCE</scope>
    <source>
        <strain evidence="4">CGMCC 1.15966</strain>
    </source>
</reference>
<feature type="binding site" evidence="2">
    <location>
        <begin position="252"/>
        <end position="255"/>
    </location>
    <ligand>
        <name>substrate</name>
    </ligand>
</feature>
<organism evidence="4 5">
    <name type="scientific">Sphingobacterium cellulitidis</name>
    <dbReference type="NCBI Taxonomy" id="1768011"/>
    <lineage>
        <taxon>Bacteria</taxon>
        <taxon>Pseudomonadati</taxon>
        <taxon>Bacteroidota</taxon>
        <taxon>Sphingobacteriia</taxon>
        <taxon>Sphingobacteriales</taxon>
        <taxon>Sphingobacteriaceae</taxon>
        <taxon>Sphingobacterium</taxon>
    </lineage>
</organism>
<feature type="active site" description="Nucleophile" evidence="1">
    <location>
        <position position="201"/>
    </location>
</feature>
<dbReference type="EMBL" id="BMKM01000004">
    <property type="protein sequence ID" value="GGE22465.1"/>
    <property type="molecule type" value="Genomic_DNA"/>
</dbReference>
<feature type="site" description="Cleavage; by autolysis" evidence="3">
    <location>
        <begin position="200"/>
        <end position="201"/>
    </location>
</feature>
<evidence type="ECO:0000256" key="1">
    <source>
        <dbReference type="PIRSR" id="PIRSR600246-1"/>
    </source>
</evidence>
<dbReference type="PROSITE" id="PS51257">
    <property type="entry name" value="PROKAR_LIPOPROTEIN"/>
    <property type="match status" value="1"/>
</dbReference>
<gene>
    <name evidence="4" type="primary">aspG</name>
    <name evidence="4" type="ORF">GCM10011516_20190</name>
</gene>
<dbReference type="PANTHER" id="PTHR10188">
    <property type="entry name" value="L-ASPARAGINASE"/>
    <property type="match status" value="1"/>
</dbReference>
<dbReference type="PANTHER" id="PTHR10188:SF6">
    <property type="entry name" value="N(4)-(BETA-N-ACETYLGLUCOSAMINYL)-L-ASPARAGINASE"/>
    <property type="match status" value="1"/>
</dbReference>
<evidence type="ECO:0000256" key="2">
    <source>
        <dbReference type="PIRSR" id="PIRSR600246-2"/>
    </source>
</evidence>
<dbReference type="Proteomes" id="UP000614460">
    <property type="component" value="Unassembled WGS sequence"/>
</dbReference>